<protein>
    <submittedName>
        <fullName evidence="1">DUF3888 domain-containing protein</fullName>
    </submittedName>
</protein>
<dbReference type="Pfam" id="PF13027">
    <property type="entry name" value="DUF3888"/>
    <property type="match status" value="1"/>
</dbReference>
<evidence type="ECO:0000313" key="1">
    <source>
        <dbReference type="EMBL" id="QQZ58641.1"/>
    </source>
</evidence>
<accession>A0A974P832</accession>
<keyword evidence="2" id="KW-1185">Reference proteome</keyword>
<sequence length="149" mass="16948">MIMIRVIIAVVLTVTLSLSSPLQSNAEASYRVQEDSEELRLQDMLLNFLTPYINDAVRDYYRRLLVEPPLVYPYFVNVVDSMSINGFRGFNLSITLDVTPVVGPHISVGEDRLTFQISVGPEVKLVNYTHLKSYGLPPHWQNILKKPVK</sequence>
<gene>
    <name evidence="1" type="ORF">JI735_17825</name>
</gene>
<dbReference type="EMBL" id="CP068595">
    <property type="protein sequence ID" value="QQZ58641.1"/>
    <property type="molecule type" value="Genomic_DNA"/>
</dbReference>
<reference evidence="1 2" key="1">
    <citation type="submission" date="2021-01" db="EMBL/GenBank/DDBJ databases">
        <title>Whole genome sequence of Paenibacillus sonchi LMG 24727 for comparative genomics.</title>
        <authorList>
            <person name="Lee G."/>
            <person name="Kim M.-J."/>
            <person name="Lim K."/>
            <person name="Shin J.-H."/>
        </authorList>
    </citation>
    <scope>NUCLEOTIDE SEQUENCE [LARGE SCALE GENOMIC DNA]</scope>
    <source>
        <strain evidence="1 2">LMG 24727</strain>
    </source>
</reference>
<name>A0A974P832_9BACL</name>
<dbReference type="KEGG" id="pson:JI735_17825"/>
<dbReference type="RefSeq" id="WP_051052248.1">
    <property type="nucleotide sequence ID" value="NZ_CP068595.1"/>
</dbReference>
<proteinExistence type="predicted"/>
<dbReference type="AlphaFoldDB" id="A0A974P832"/>
<dbReference type="InterPro" id="IPR024984">
    <property type="entry name" value="DUF3888"/>
</dbReference>
<evidence type="ECO:0000313" key="2">
    <source>
        <dbReference type="Proteomes" id="UP000595841"/>
    </source>
</evidence>
<dbReference type="Proteomes" id="UP000595841">
    <property type="component" value="Chromosome"/>
</dbReference>
<organism evidence="1 2">
    <name type="scientific">Paenibacillus sonchi</name>
    <dbReference type="NCBI Taxonomy" id="373687"/>
    <lineage>
        <taxon>Bacteria</taxon>
        <taxon>Bacillati</taxon>
        <taxon>Bacillota</taxon>
        <taxon>Bacilli</taxon>
        <taxon>Bacillales</taxon>
        <taxon>Paenibacillaceae</taxon>
        <taxon>Paenibacillus</taxon>
        <taxon>Paenibacillus sonchi group</taxon>
    </lineage>
</organism>